<dbReference type="EMBL" id="CP013926">
    <property type="protein sequence ID" value="AMJ75838.1"/>
    <property type="molecule type" value="Genomic_DNA"/>
</dbReference>
<protein>
    <submittedName>
        <fullName evidence="1">Uncharacterized protein</fullName>
    </submittedName>
</protein>
<dbReference type="Proteomes" id="UP000056750">
    <property type="component" value="Chromosome"/>
</dbReference>
<gene>
    <name evidence="1" type="ORF">AVL57_18845</name>
</gene>
<reference evidence="1 2" key="1">
    <citation type="submission" date="2015-12" db="EMBL/GenBank/DDBJ databases">
        <title>Intraspecies pangenome expansion in the marine bacterium Alteromonas.</title>
        <authorList>
            <person name="Lopez-Perez M."/>
            <person name="Rodriguez-Valera F."/>
        </authorList>
    </citation>
    <scope>NUCLEOTIDE SEQUENCE [LARGE SCALE GENOMIC DNA]</scope>
    <source>
        <strain evidence="1 2">LMG 21861</strain>
    </source>
</reference>
<keyword evidence="2" id="KW-1185">Reference proteome</keyword>
<dbReference type="RefSeq" id="WP_057795757.1">
    <property type="nucleotide sequence ID" value="NZ_CAXIBE010000088.1"/>
</dbReference>
<dbReference type="GeneID" id="83259750"/>
<organism evidence="1 2">
    <name type="scientific">Alteromonas stellipolaris</name>
    <dbReference type="NCBI Taxonomy" id="233316"/>
    <lineage>
        <taxon>Bacteria</taxon>
        <taxon>Pseudomonadati</taxon>
        <taxon>Pseudomonadota</taxon>
        <taxon>Gammaproteobacteria</taxon>
        <taxon>Alteromonadales</taxon>
        <taxon>Alteromonadaceae</taxon>
        <taxon>Alteromonas/Salinimonas group</taxon>
        <taxon>Alteromonas</taxon>
    </lineage>
</organism>
<accession>A0ABN4LPW4</accession>
<evidence type="ECO:0000313" key="2">
    <source>
        <dbReference type="Proteomes" id="UP000056750"/>
    </source>
</evidence>
<proteinExistence type="predicted"/>
<sequence>MQHNTQNHTHKNTQKHVQTATEFHLATQELLQVTGGKSGVSTGADKAPIRLIKPPVYITLAIGEDGGQLPDLLS</sequence>
<name>A0ABN4LPW4_9ALTE</name>
<evidence type="ECO:0000313" key="1">
    <source>
        <dbReference type="EMBL" id="AMJ75838.1"/>
    </source>
</evidence>